<proteinExistence type="predicted"/>
<organism evidence="2 3">
    <name type="scientific">Bifidobacterium catenulatum subsp. kashiwanohense</name>
    <dbReference type="NCBI Taxonomy" id="630129"/>
    <lineage>
        <taxon>Bacteria</taxon>
        <taxon>Bacillati</taxon>
        <taxon>Actinomycetota</taxon>
        <taxon>Actinomycetes</taxon>
        <taxon>Bifidobacteriales</taxon>
        <taxon>Bifidobacteriaceae</taxon>
        <taxon>Bifidobacterium</taxon>
    </lineage>
</organism>
<accession>A0AA43P7X8</accession>
<keyword evidence="1" id="KW-0812">Transmembrane</keyword>
<sequence>MSNSAAKRSMVIDVLRVLIVIIAICCLGLQVSAIAASTVVASRYAGADSLHWLYAVAAVLIVACFEFALIPLWRLLTLVERRDVFSGKAMRWVNHILIYAGIEGMLVLAVMIGQIWLSPSRFLMAAIGVDEQIFPYVVLSVGAATLLLIAAFELLMVVMRSLLMQAIEQRDELAVVI</sequence>
<dbReference type="RefSeq" id="WP_281087612.1">
    <property type="nucleotide sequence ID" value="NZ_JAOPMG010000005.1"/>
</dbReference>
<dbReference type="EMBL" id="JAOPMH010000008">
    <property type="protein sequence ID" value="MDH7890534.1"/>
    <property type="molecule type" value="Genomic_DNA"/>
</dbReference>
<dbReference type="AlphaFoldDB" id="A0AA43P7X8"/>
<feature type="transmembrane region" description="Helical" evidence="1">
    <location>
        <begin position="137"/>
        <end position="158"/>
    </location>
</feature>
<protein>
    <submittedName>
        <fullName evidence="2">DUF2975 domain-containing protein</fullName>
    </submittedName>
</protein>
<comment type="caution">
    <text evidence="2">The sequence shown here is derived from an EMBL/GenBank/DDBJ whole genome shotgun (WGS) entry which is preliminary data.</text>
</comment>
<keyword evidence="1" id="KW-1133">Transmembrane helix</keyword>
<name>A0AA43P7X8_9BIFI</name>
<evidence type="ECO:0000313" key="2">
    <source>
        <dbReference type="EMBL" id="MDH7890534.1"/>
    </source>
</evidence>
<feature type="transmembrane region" description="Helical" evidence="1">
    <location>
        <begin position="51"/>
        <end position="76"/>
    </location>
</feature>
<dbReference type="Proteomes" id="UP001161916">
    <property type="component" value="Unassembled WGS sequence"/>
</dbReference>
<reference evidence="2" key="2">
    <citation type="journal article" date="2023" name="Gut Microbes">
        <title>Characterization of Bifidobacterium kashiwanohense that utilizes both milk- and plant-derived oligosaccharides.</title>
        <authorList>
            <person name="Orihara K."/>
            <person name="Yahagi K."/>
            <person name="Saito Y."/>
            <person name="Watanabe Y."/>
            <person name="Sasai T."/>
            <person name="Hara T."/>
            <person name="Tsukuda N."/>
            <person name="Oki K."/>
            <person name="Fujimoto J."/>
            <person name="Matsuki T."/>
        </authorList>
    </citation>
    <scope>NUCLEOTIDE SEQUENCE</scope>
    <source>
        <strain evidence="2">YIT 13062</strain>
    </source>
</reference>
<dbReference type="Pfam" id="PF11188">
    <property type="entry name" value="DUF2975"/>
    <property type="match status" value="1"/>
</dbReference>
<gene>
    <name evidence="2" type="ORF">OB951_08015</name>
</gene>
<reference evidence="2" key="1">
    <citation type="submission" date="2022-09" db="EMBL/GenBank/DDBJ databases">
        <authorList>
            <person name="Orihara K."/>
        </authorList>
    </citation>
    <scope>NUCLEOTIDE SEQUENCE</scope>
    <source>
        <strain evidence="2">YIT 13062</strain>
    </source>
</reference>
<evidence type="ECO:0000256" key="1">
    <source>
        <dbReference type="SAM" id="Phobius"/>
    </source>
</evidence>
<dbReference type="InterPro" id="IPR021354">
    <property type="entry name" value="DUF2975"/>
</dbReference>
<evidence type="ECO:0000313" key="3">
    <source>
        <dbReference type="Proteomes" id="UP001161916"/>
    </source>
</evidence>
<feature type="transmembrane region" description="Helical" evidence="1">
    <location>
        <begin position="96"/>
        <end position="117"/>
    </location>
</feature>
<keyword evidence="1" id="KW-0472">Membrane</keyword>